<evidence type="ECO:0000256" key="1">
    <source>
        <dbReference type="ARBA" id="ARBA00003055"/>
    </source>
</evidence>
<evidence type="ECO:0000256" key="8">
    <source>
        <dbReference type="ARBA" id="ARBA00022553"/>
    </source>
</evidence>
<evidence type="ECO:0000256" key="10">
    <source>
        <dbReference type="ARBA" id="ARBA00022990"/>
    </source>
</evidence>
<evidence type="ECO:0000256" key="17">
    <source>
        <dbReference type="ARBA" id="ARBA00032710"/>
    </source>
</evidence>
<dbReference type="Proteomes" id="UP000694392">
    <property type="component" value="Unplaced"/>
</dbReference>
<dbReference type="GO" id="GO:0140597">
    <property type="term" value="F:protein carrier chaperone"/>
    <property type="evidence" value="ECO:0007669"/>
    <property type="project" value="Ensembl"/>
</dbReference>
<evidence type="ECO:0000256" key="3">
    <source>
        <dbReference type="ARBA" id="ARBA00004496"/>
    </source>
</evidence>
<keyword evidence="7" id="KW-0963">Cytoplasm</keyword>
<evidence type="ECO:0000256" key="18">
    <source>
        <dbReference type="SAM" id="MobiDB-lite"/>
    </source>
</evidence>
<organism evidence="19 20">
    <name type="scientific">Sphenodon punctatus</name>
    <name type="common">Tuatara</name>
    <name type="synonym">Hatteria punctata</name>
    <dbReference type="NCBI Taxonomy" id="8508"/>
    <lineage>
        <taxon>Eukaryota</taxon>
        <taxon>Metazoa</taxon>
        <taxon>Chordata</taxon>
        <taxon>Craniata</taxon>
        <taxon>Vertebrata</taxon>
        <taxon>Euteleostomi</taxon>
        <taxon>Lepidosauria</taxon>
        <taxon>Sphenodontia</taxon>
        <taxon>Sphenodontidae</taxon>
        <taxon>Sphenodon</taxon>
    </lineage>
</organism>
<dbReference type="Pfam" id="PF04614">
    <property type="entry name" value="Pex19"/>
    <property type="match status" value="1"/>
</dbReference>
<evidence type="ECO:0000256" key="12">
    <source>
        <dbReference type="ARBA" id="ARBA00023140"/>
    </source>
</evidence>
<reference evidence="19" key="2">
    <citation type="submission" date="2025-09" db="UniProtKB">
        <authorList>
            <consortium name="Ensembl"/>
        </authorList>
    </citation>
    <scope>IDENTIFICATION</scope>
</reference>
<dbReference type="GO" id="GO:0032991">
    <property type="term" value="C:protein-containing complex"/>
    <property type="evidence" value="ECO:0007669"/>
    <property type="project" value="Ensembl"/>
</dbReference>
<dbReference type="Ensembl" id="ENSSPUT00000012093.1">
    <property type="protein sequence ID" value="ENSSPUP00000011350.1"/>
    <property type="gene ID" value="ENSSPUG00000008704.1"/>
</dbReference>
<proteinExistence type="inferred from homology"/>
<evidence type="ECO:0000256" key="16">
    <source>
        <dbReference type="ARBA" id="ARBA00029688"/>
    </source>
</evidence>
<gene>
    <name evidence="19" type="primary">PEX19</name>
</gene>
<evidence type="ECO:0000256" key="11">
    <source>
        <dbReference type="ARBA" id="ARBA00023136"/>
    </source>
</evidence>
<keyword evidence="20" id="KW-1185">Reference proteome</keyword>
<dbReference type="InterPro" id="IPR038322">
    <property type="entry name" value="Pex19_C_sf"/>
</dbReference>
<keyword evidence="8" id="KW-0597">Phosphoprotein</keyword>
<dbReference type="AlphaFoldDB" id="A0A8D0GNX3"/>
<dbReference type="GO" id="GO:0051117">
    <property type="term" value="F:ATPase binding"/>
    <property type="evidence" value="ECO:0007669"/>
    <property type="project" value="Ensembl"/>
</dbReference>
<dbReference type="GO" id="GO:0005654">
    <property type="term" value="C:nucleoplasm"/>
    <property type="evidence" value="ECO:0007669"/>
    <property type="project" value="Ensembl"/>
</dbReference>
<comment type="subunit">
    <text evidence="15">Interacts with a broad range of peroxisomal membrane proteins, including PEX3, PEX10, PEX11A, PEX11B, PEX12, PEX13, PEX14 and PEX16, PXMP2/PMP22, PXMP4/PMP24, SLC25A17/PMP34, ABCD1/ALDP, ABCD2/ALDRP, and ABCD3/PMP70. Also interacts with the tumor suppressor CDKN2A/p19ARF.</text>
</comment>
<keyword evidence="14" id="KW-0636">Prenylation</keyword>
<comment type="similarity">
    <text evidence="4">Belongs to the peroxin-19 family.</text>
</comment>
<dbReference type="GO" id="GO:0006625">
    <property type="term" value="P:protein targeting to peroxisome"/>
    <property type="evidence" value="ECO:0007669"/>
    <property type="project" value="Ensembl"/>
</dbReference>
<dbReference type="GO" id="GO:0005829">
    <property type="term" value="C:cytosol"/>
    <property type="evidence" value="ECO:0007669"/>
    <property type="project" value="Ensembl"/>
</dbReference>
<feature type="compositionally biased region" description="Polar residues" evidence="18">
    <location>
        <begin position="257"/>
        <end position="268"/>
    </location>
</feature>
<evidence type="ECO:0000256" key="2">
    <source>
        <dbReference type="ARBA" id="ARBA00004405"/>
    </source>
</evidence>
<dbReference type="PANTHER" id="PTHR12774">
    <property type="entry name" value="PEROXISOMAL BIOGENESIS FACTOR 19"/>
    <property type="match status" value="1"/>
</dbReference>
<feature type="region of interest" description="Disordered" evidence="18">
    <location>
        <begin position="247"/>
        <end position="270"/>
    </location>
</feature>
<evidence type="ECO:0000256" key="9">
    <source>
        <dbReference type="ARBA" id="ARBA00022593"/>
    </source>
</evidence>
<reference evidence="19" key="1">
    <citation type="submission" date="2025-08" db="UniProtKB">
        <authorList>
            <consortium name="Ensembl"/>
        </authorList>
    </citation>
    <scope>IDENTIFICATION</scope>
</reference>
<keyword evidence="11" id="KW-0472">Membrane</keyword>
<comment type="subcellular location">
    <subcellularLocation>
        <location evidence="3">Cytoplasm</location>
    </subcellularLocation>
    <subcellularLocation>
        <location evidence="2">Peroxisome membrane</location>
        <topology evidence="2">Lipid-anchor</topology>
        <orientation evidence="2">Cytoplasmic side</orientation>
    </subcellularLocation>
</comment>
<keyword evidence="9" id="KW-0962">Peroxisome biogenesis</keyword>
<evidence type="ECO:0000256" key="5">
    <source>
        <dbReference type="ARBA" id="ARBA00015758"/>
    </source>
</evidence>
<dbReference type="InterPro" id="IPR006708">
    <property type="entry name" value="Pex19"/>
</dbReference>
<dbReference type="FunFam" id="1.20.120.900:FF:000001">
    <property type="entry name" value="Putative peroxisomal biogenesis factor 19"/>
    <property type="match status" value="1"/>
</dbReference>
<dbReference type="GO" id="GO:0036105">
    <property type="term" value="F:peroxisome membrane class-1 targeting sequence binding"/>
    <property type="evidence" value="ECO:0007669"/>
    <property type="project" value="Ensembl"/>
</dbReference>
<evidence type="ECO:0000256" key="4">
    <source>
        <dbReference type="ARBA" id="ARBA00006326"/>
    </source>
</evidence>
<evidence type="ECO:0000256" key="15">
    <source>
        <dbReference type="ARBA" id="ARBA00025898"/>
    </source>
</evidence>
<evidence type="ECO:0000256" key="7">
    <source>
        <dbReference type="ARBA" id="ARBA00022490"/>
    </source>
</evidence>
<evidence type="ECO:0000256" key="14">
    <source>
        <dbReference type="ARBA" id="ARBA00023289"/>
    </source>
</evidence>
<evidence type="ECO:0000313" key="20">
    <source>
        <dbReference type="Proteomes" id="UP000694392"/>
    </source>
</evidence>
<comment type="function">
    <text evidence="1">Necessary for early peroxisomal biogenesis. Acts both as a cytosolic chaperone and as an import receptor for peroxisomal membrane proteins (PMPs). Binds and stabilizes newly synthesized PMPs in the cytoplasm by interacting with their hydrophobic membrane-spanning domains, and targets them to the peroxisome membrane by binding to the integral membrane protein PEX3. Excludes CDKN2A from the nucleus and prevents its interaction with MDM2, which results in active degradation of TP53.</text>
</comment>
<feature type="region of interest" description="Disordered" evidence="18">
    <location>
        <begin position="14"/>
        <end position="47"/>
    </location>
</feature>
<dbReference type="PANTHER" id="PTHR12774:SF2">
    <property type="entry name" value="PEROXISOMAL BIOGENESIS FACTOR 19"/>
    <property type="match status" value="1"/>
</dbReference>
<keyword evidence="10" id="KW-0007">Acetylation</keyword>
<dbReference type="GO" id="GO:0050821">
    <property type="term" value="P:protein stabilization"/>
    <property type="evidence" value="ECO:0007669"/>
    <property type="project" value="Ensembl"/>
</dbReference>
<keyword evidence="12" id="KW-0576">Peroxisome</keyword>
<protein>
    <recommendedName>
        <fullName evidence="5">Peroxisomal biogenesis factor 19</fullName>
    </recommendedName>
    <alternativeName>
        <fullName evidence="16">Peroxin-19</fullName>
    </alternativeName>
    <alternativeName>
        <fullName evidence="17">Peroxisomal farnesylated protein</fullName>
    </alternativeName>
</protein>
<keyword evidence="13" id="KW-0449">Lipoprotein</keyword>
<dbReference type="GO" id="GO:0006457">
    <property type="term" value="P:protein folding"/>
    <property type="evidence" value="ECO:0007669"/>
    <property type="project" value="Ensembl"/>
</dbReference>
<accession>A0A8D0GNX3</accession>
<evidence type="ECO:0000256" key="13">
    <source>
        <dbReference type="ARBA" id="ARBA00023288"/>
    </source>
</evidence>
<dbReference type="GeneTree" id="ENSGT00390000010993"/>
<dbReference type="GO" id="GO:0005778">
    <property type="term" value="C:peroxisomal membrane"/>
    <property type="evidence" value="ECO:0007669"/>
    <property type="project" value="UniProtKB-SubCell"/>
</dbReference>
<keyword evidence="6" id="KW-0488">Methylation</keyword>
<evidence type="ECO:0000256" key="6">
    <source>
        <dbReference type="ARBA" id="ARBA00022481"/>
    </source>
</evidence>
<evidence type="ECO:0000313" key="19">
    <source>
        <dbReference type="Ensembl" id="ENSSPUP00000011350.1"/>
    </source>
</evidence>
<name>A0A8D0GNX3_SPHPU</name>
<sequence length="285" mass="31329">MSLPCFCFQGALDDFDKPKPASLPPPAAGAGDACSSEKSPNDTARDSLFSSQEKFFQDLFDSELASQATVEFEKAMKELAEEEPHLVEQFQKLSEAAGRVGSDTASQQEFTSCLKETLSGLAKNADDLQNSNMSEEELAKAIEGLGLEEGNGEGNILPIMQSIMQNLLSKDVLYPSLKEITEKYPDWLHSHHDSLPEEQYEKYQEQHSIMGKICEQFEAEQATDSEAEQKARFEMILDLMQQLQDLGHPPKELAGESSYSGTNMSSSAHPLPAGTSCPLCCLSFL</sequence>
<dbReference type="GO" id="GO:0016559">
    <property type="term" value="P:peroxisome fission"/>
    <property type="evidence" value="ECO:0007669"/>
    <property type="project" value="Ensembl"/>
</dbReference>
<dbReference type="GO" id="GO:0045046">
    <property type="term" value="P:protein import into peroxisome membrane"/>
    <property type="evidence" value="ECO:0007669"/>
    <property type="project" value="Ensembl"/>
</dbReference>
<dbReference type="Gene3D" id="1.20.120.900">
    <property type="entry name" value="Pex19, mPTS binding domain"/>
    <property type="match status" value="1"/>
</dbReference>